<dbReference type="Pfam" id="PF12840">
    <property type="entry name" value="HTH_20"/>
    <property type="match status" value="1"/>
</dbReference>
<name>A0A366D190_9NOCA</name>
<keyword evidence="2 5" id="KW-0238">DNA-binding</keyword>
<dbReference type="InterPro" id="IPR036390">
    <property type="entry name" value="WH_DNA-bd_sf"/>
</dbReference>
<evidence type="ECO:0000313" key="6">
    <source>
        <dbReference type="Proteomes" id="UP000252586"/>
    </source>
</evidence>
<dbReference type="GO" id="GO:0003677">
    <property type="term" value="F:DNA binding"/>
    <property type="evidence" value="ECO:0007669"/>
    <property type="project" value="UniProtKB-KW"/>
</dbReference>
<dbReference type="EMBL" id="QNRE01000020">
    <property type="protein sequence ID" value="RBO83028.1"/>
    <property type="molecule type" value="Genomic_DNA"/>
</dbReference>
<sequence>MPVPAELPHPETADLELASVLHALSDPVRLQLVACLACDEGENCGDLSQHIALHKSTLSHHYRVLREAGITRTTIRGRTRVMRLRYEDLHARFPGLLDVVFRGLVDMIEEQWDGSAEDREKLLAALRRPVAPGRYSGAAAK</sequence>
<proteinExistence type="predicted"/>
<evidence type="ECO:0000313" key="5">
    <source>
        <dbReference type="EMBL" id="RBO83028.1"/>
    </source>
</evidence>
<dbReference type="PANTHER" id="PTHR33154">
    <property type="entry name" value="TRANSCRIPTIONAL REGULATOR, ARSR FAMILY"/>
    <property type="match status" value="1"/>
</dbReference>
<comment type="caution">
    <text evidence="5">The sequence shown here is derived from an EMBL/GenBank/DDBJ whole genome shotgun (WGS) entry which is preliminary data.</text>
</comment>
<keyword evidence="6" id="KW-1185">Reference proteome</keyword>
<dbReference type="InterPro" id="IPR036388">
    <property type="entry name" value="WH-like_DNA-bd_sf"/>
</dbReference>
<evidence type="ECO:0000256" key="2">
    <source>
        <dbReference type="ARBA" id="ARBA00023125"/>
    </source>
</evidence>
<dbReference type="Gene3D" id="1.10.10.10">
    <property type="entry name" value="Winged helix-like DNA-binding domain superfamily/Winged helix DNA-binding domain"/>
    <property type="match status" value="1"/>
</dbReference>
<reference evidence="5 6" key="1">
    <citation type="submission" date="2018-06" db="EMBL/GenBank/DDBJ databases">
        <title>Genomic Encyclopedia of Type Strains, Phase IV (KMG-IV): sequencing the most valuable type-strain genomes for metagenomic binning, comparative biology and taxonomic classification.</title>
        <authorList>
            <person name="Goeker M."/>
        </authorList>
    </citation>
    <scope>NUCLEOTIDE SEQUENCE [LARGE SCALE GENOMIC DNA]</scope>
    <source>
        <strain evidence="5 6">DSM 44599</strain>
    </source>
</reference>
<protein>
    <submittedName>
        <fullName evidence="5">DNA-binding transcriptional ArsR family regulator</fullName>
    </submittedName>
</protein>
<evidence type="ECO:0000256" key="1">
    <source>
        <dbReference type="ARBA" id="ARBA00023015"/>
    </source>
</evidence>
<dbReference type="SMART" id="SM00418">
    <property type="entry name" value="HTH_ARSR"/>
    <property type="match status" value="1"/>
</dbReference>
<dbReference type="PRINTS" id="PR00778">
    <property type="entry name" value="HTHARSR"/>
</dbReference>
<feature type="domain" description="HTH arsR-type" evidence="4">
    <location>
        <begin position="9"/>
        <end position="104"/>
    </location>
</feature>
<dbReference type="InterPro" id="IPR001845">
    <property type="entry name" value="HTH_ArsR_DNA-bd_dom"/>
</dbReference>
<dbReference type="NCBIfam" id="NF033788">
    <property type="entry name" value="HTH_metalloreg"/>
    <property type="match status" value="1"/>
</dbReference>
<organism evidence="5 6">
    <name type="scientific">Nocardia puris</name>
    <dbReference type="NCBI Taxonomy" id="208602"/>
    <lineage>
        <taxon>Bacteria</taxon>
        <taxon>Bacillati</taxon>
        <taxon>Actinomycetota</taxon>
        <taxon>Actinomycetes</taxon>
        <taxon>Mycobacteriales</taxon>
        <taxon>Nocardiaceae</taxon>
        <taxon>Nocardia</taxon>
    </lineage>
</organism>
<dbReference type="PROSITE" id="PS50987">
    <property type="entry name" value="HTH_ARSR_2"/>
    <property type="match status" value="1"/>
</dbReference>
<keyword evidence="1" id="KW-0805">Transcription regulation</keyword>
<dbReference type="PANTHER" id="PTHR33154:SF12">
    <property type="entry name" value="TRANSCRIPTIONAL REGULATORY PROTEIN"/>
    <property type="match status" value="1"/>
</dbReference>
<gene>
    <name evidence="5" type="ORF">DFR74_12027</name>
</gene>
<dbReference type="SUPFAM" id="SSF46785">
    <property type="entry name" value="Winged helix' DNA-binding domain"/>
    <property type="match status" value="1"/>
</dbReference>
<keyword evidence="3" id="KW-0804">Transcription</keyword>
<dbReference type="InterPro" id="IPR051081">
    <property type="entry name" value="HTH_MetalResp_TranReg"/>
</dbReference>
<dbReference type="Proteomes" id="UP000252586">
    <property type="component" value="Unassembled WGS sequence"/>
</dbReference>
<dbReference type="AlphaFoldDB" id="A0A366D190"/>
<accession>A0A366D190</accession>
<dbReference type="GO" id="GO:0003700">
    <property type="term" value="F:DNA-binding transcription factor activity"/>
    <property type="evidence" value="ECO:0007669"/>
    <property type="project" value="InterPro"/>
</dbReference>
<evidence type="ECO:0000256" key="3">
    <source>
        <dbReference type="ARBA" id="ARBA00023163"/>
    </source>
</evidence>
<evidence type="ECO:0000259" key="4">
    <source>
        <dbReference type="PROSITE" id="PS50987"/>
    </source>
</evidence>